<evidence type="ECO:0000313" key="12">
    <source>
        <dbReference type="EMBL" id="SDW29106.1"/>
    </source>
</evidence>
<sequence length="562" mass="63199">MAEQHFSALSRKERLKNMTETHLDVLVIGGGITGAGITLDATARGLNTACIEMQDFAAGTSSRSTKLVHGGLRYLEQFEIKLVAEVGRERAIVYENAPHVTEPEWMLLPIVKGGNLGKTSTSFGLQVYDRLAQVNKHERRYMLNKKRTMEKEPLLREENLLGGGVYVEYRTDDARLTLEAMKKAVELGADAVNYAKATDLLYDNGKLVGVEVKDLINNETHRIYADHVVNAAGPWVDTLRKVDGSNKGKLLHHTKGIHLVFDLSRFPLRQATYFDAPDGRMIFAIPRGNKAYVGTTDTDYGANLEEPRVSREDRDYILEVTNYEFPTLKLKAEDVESSWSGIRPLIQEEGKSASEISRKDEIFISDSGLISIAGGKLTGYRKMAERIVDVVVDKMNIHAPCPTQDIRLSGGEVGGSSGYETFAVKEAYRGEALGMTRDETEDLFRFYGANGLKMLELLEENLEEAKNSGMPLKLAARLLYALEYEMAVTPLDFLNRRTAFLFFDMPELKRWKEPVTAFMKKSLNWSEEETKAYTEELESEIAYATKPYEDVEDQQAREKQAN</sequence>
<comment type="similarity">
    <text evidence="3 9">Belongs to the FAD-dependent glycerol-3-phosphate dehydrogenase family.</text>
</comment>
<dbReference type="UniPathway" id="UPA00618">
    <property type="reaction ID" value="UER00674"/>
</dbReference>
<comment type="pathway">
    <text evidence="2">Polyol metabolism; glycerol degradation via glycerol kinase pathway; glycerone phosphate from sn-glycerol 3-phosphate (aerobic route): step 1/1.</text>
</comment>
<dbReference type="InterPro" id="IPR000447">
    <property type="entry name" value="G3P_DH_FAD-dep"/>
</dbReference>
<dbReference type="EC" id="1.1.5.3" evidence="9"/>
<comment type="catalytic activity">
    <reaction evidence="8 9">
        <text>a quinone + sn-glycerol 3-phosphate = dihydroxyacetone phosphate + a quinol</text>
        <dbReference type="Rhea" id="RHEA:18977"/>
        <dbReference type="ChEBI" id="CHEBI:24646"/>
        <dbReference type="ChEBI" id="CHEBI:57597"/>
        <dbReference type="ChEBI" id="CHEBI:57642"/>
        <dbReference type="ChEBI" id="CHEBI:132124"/>
        <dbReference type="EC" id="1.1.5.3"/>
    </reaction>
</comment>
<evidence type="ECO:0000313" key="13">
    <source>
        <dbReference type="Proteomes" id="UP000199488"/>
    </source>
</evidence>
<dbReference type="PANTHER" id="PTHR11985">
    <property type="entry name" value="GLYCEROL-3-PHOSPHATE DEHYDROGENASE"/>
    <property type="match status" value="1"/>
</dbReference>
<feature type="domain" description="Alpha-glycerophosphate oxidase C-terminal" evidence="11">
    <location>
        <begin position="401"/>
        <end position="529"/>
    </location>
</feature>
<evidence type="ECO:0000256" key="7">
    <source>
        <dbReference type="ARBA" id="ARBA00023002"/>
    </source>
</evidence>
<evidence type="ECO:0000259" key="11">
    <source>
        <dbReference type="Pfam" id="PF16901"/>
    </source>
</evidence>
<evidence type="ECO:0000256" key="2">
    <source>
        <dbReference type="ARBA" id="ARBA00004977"/>
    </source>
</evidence>
<dbReference type="SUPFAM" id="SSF54373">
    <property type="entry name" value="FAD-linked reductases, C-terminal domain"/>
    <property type="match status" value="1"/>
</dbReference>
<dbReference type="GO" id="GO:0046168">
    <property type="term" value="P:glycerol-3-phosphate catabolic process"/>
    <property type="evidence" value="ECO:0007669"/>
    <property type="project" value="TreeGrafter"/>
</dbReference>
<dbReference type="GO" id="GO:0019563">
    <property type="term" value="P:glycerol catabolic process"/>
    <property type="evidence" value="ECO:0007669"/>
    <property type="project" value="UniProtKB-UniPathway"/>
</dbReference>
<proteinExistence type="inferred from homology"/>
<dbReference type="Gene3D" id="1.10.8.870">
    <property type="entry name" value="Alpha-glycerophosphate oxidase, cap domain"/>
    <property type="match status" value="1"/>
</dbReference>
<name>A0A1H2SBU1_9BACI</name>
<evidence type="ECO:0000259" key="10">
    <source>
        <dbReference type="Pfam" id="PF01266"/>
    </source>
</evidence>
<dbReference type="RefSeq" id="WP_091612148.1">
    <property type="nucleotide sequence ID" value="NZ_FNNC01000001.1"/>
</dbReference>
<dbReference type="Gene3D" id="3.50.50.60">
    <property type="entry name" value="FAD/NAD(P)-binding domain"/>
    <property type="match status" value="1"/>
</dbReference>
<dbReference type="EMBL" id="FNNC01000001">
    <property type="protein sequence ID" value="SDW29106.1"/>
    <property type="molecule type" value="Genomic_DNA"/>
</dbReference>
<evidence type="ECO:0000256" key="8">
    <source>
        <dbReference type="ARBA" id="ARBA00049055"/>
    </source>
</evidence>
<dbReference type="InterPro" id="IPR036188">
    <property type="entry name" value="FAD/NAD-bd_sf"/>
</dbReference>
<keyword evidence="7 9" id="KW-0560">Oxidoreductase</keyword>
<dbReference type="Gene3D" id="3.30.9.10">
    <property type="entry name" value="D-Amino Acid Oxidase, subunit A, domain 2"/>
    <property type="match status" value="1"/>
</dbReference>
<dbReference type="Pfam" id="PF16901">
    <property type="entry name" value="DAO_C"/>
    <property type="match status" value="1"/>
</dbReference>
<organism evidence="12 13">
    <name type="scientific">Marinococcus luteus</name>
    <dbReference type="NCBI Taxonomy" id="1122204"/>
    <lineage>
        <taxon>Bacteria</taxon>
        <taxon>Bacillati</taxon>
        <taxon>Bacillota</taxon>
        <taxon>Bacilli</taxon>
        <taxon>Bacillales</taxon>
        <taxon>Bacillaceae</taxon>
        <taxon>Marinococcus</taxon>
    </lineage>
</organism>
<keyword evidence="13" id="KW-1185">Reference proteome</keyword>
<gene>
    <name evidence="12" type="ORF">SAMN05421781_1108</name>
</gene>
<feature type="domain" description="FAD dependent oxidoreductase" evidence="10">
    <location>
        <begin position="24"/>
        <end position="355"/>
    </location>
</feature>
<keyword evidence="4 9" id="KW-0285">Flavoprotein</keyword>
<evidence type="ECO:0000256" key="1">
    <source>
        <dbReference type="ARBA" id="ARBA00001974"/>
    </source>
</evidence>
<evidence type="ECO:0000256" key="6">
    <source>
        <dbReference type="ARBA" id="ARBA00022827"/>
    </source>
</evidence>
<dbReference type="Pfam" id="PF01266">
    <property type="entry name" value="DAO"/>
    <property type="match status" value="1"/>
</dbReference>
<dbReference type="Proteomes" id="UP000199488">
    <property type="component" value="Unassembled WGS sequence"/>
</dbReference>
<dbReference type="GO" id="GO:0004368">
    <property type="term" value="F:glycerol-3-phosphate dehydrogenase (quinone) activity"/>
    <property type="evidence" value="ECO:0007669"/>
    <property type="project" value="UniProtKB-EC"/>
</dbReference>
<dbReference type="PRINTS" id="PR01001">
    <property type="entry name" value="FADG3PDH"/>
</dbReference>
<protein>
    <recommendedName>
        <fullName evidence="9">Glycerol-3-phosphate dehydrogenase</fullName>
        <ecNumber evidence="9">1.1.5.3</ecNumber>
    </recommendedName>
</protein>
<evidence type="ECO:0000256" key="9">
    <source>
        <dbReference type="RuleBase" id="RU361217"/>
    </source>
</evidence>
<dbReference type="InterPro" id="IPR038299">
    <property type="entry name" value="DAO_C_sf"/>
</dbReference>
<keyword evidence="5" id="KW-0319">Glycerol metabolism</keyword>
<dbReference type="PANTHER" id="PTHR11985:SF35">
    <property type="entry name" value="ANAEROBIC GLYCEROL-3-PHOSPHATE DEHYDROGENASE SUBUNIT A"/>
    <property type="match status" value="1"/>
</dbReference>
<dbReference type="InterPro" id="IPR006076">
    <property type="entry name" value="FAD-dep_OxRdtase"/>
</dbReference>
<dbReference type="PROSITE" id="PS00978">
    <property type="entry name" value="FAD_G3PDH_2"/>
    <property type="match status" value="1"/>
</dbReference>
<evidence type="ECO:0000256" key="5">
    <source>
        <dbReference type="ARBA" id="ARBA00022798"/>
    </source>
</evidence>
<keyword evidence="6" id="KW-0274">FAD</keyword>
<reference evidence="12 13" key="1">
    <citation type="submission" date="2016-10" db="EMBL/GenBank/DDBJ databases">
        <authorList>
            <person name="de Groot N.N."/>
        </authorList>
    </citation>
    <scope>NUCLEOTIDE SEQUENCE [LARGE SCALE GENOMIC DNA]</scope>
    <source>
        <strain evidence="12 13">DSM 23126</strain>
    </source>
</reference>
<dbReference type="OrthoDB" id="9766796at2"/>
<dbReference type="InterPro" id="IPR031656">
    <property type="entry name" value="DAO_C"/>
</dbReference>
<dbReference type="STRING" id="1122204.SAMN05421781_1108"/>
<accession>A0A1H2SBU1</accession>
<dbReference type="SUPFAM" id="SSF51905">
    <property type="entry name" value="FAD/NAD(P)-binding domain"/>
    <property type="match status" value="1"/>
</dbReference>
<dbReference type="GO" id="GO:0009331">
    <property type="term" value="C:glycerol-3-phosphate dehydrogenase (FAD) complex"/>
    <property type="evidence" value="ECO:0007669"/>
    <property type="project" value="UniProtKB-UniRule"/>
</dbReference>
<evidence type="ECO:0000256" key="3">
    <source>
        <dbReference type="ARBA" id="ARBA00007330"/>
    </source>
</evidence>
<comment type="cofactor">
    <cofactor evidence="1 9">
        <name>FAD</name>
        <dbReference type="ChEBI" id="CHEBI:57692"/>
    </cofactor>
</comment>
<evidence type="ECO:0000256" key="4">
    <source>
        <dbReference type="ARBA" id="ARBA00022630"/>
    </source>
</evidence>
<dbReference type="PROSITE" id="PS00977">
    <property type="entry name" value="FAD_G3PDH_1"/>
    <property type="match status" value="1"/>
</dbReference>
<dbReference type="AlphaFoldDB" id="A0A1H2SBU1"/>